<dbReference type="Pfam" id="PF00856">
    <property type="entry name" value="SET"/>
    <property type="match status" value="1"/>
</dbReference>
<dbReference type="CDD" id="cd01721">
    <property type="entry name" value="Sm_D3"/>
    <property type="match status" value="1"/>
</dbReference>
<dbReference type="InterPro" id="IPR035445">
    <property type="entry name" value="GYF-like_dom_sf"/>
</dbReference>
<dbReference type="SUPFAM" id="SSF55277">
    <property type="entry name" value="GYF domain"/>
    <property type="match status" value="1"/>
</dbReference>
<evidence type="ECO:0000256" key="8">
    <source>
        <dbReference type="ARBA" id="ARBA00022691"/>
    </source>
</evidence>
<evidence type="ECO:0000256" key="19">
    <source>
        <dbReference type="SAM" id="MobiDB-lite"/>
    </source>
</evidence>
<evidence type="ECO:0000256" key="4">
    <source>
        <dbReference type="ARBA" id="ARBA00012182"/>
    </source>
</evidence>
<dbReference type="FunFam" id="2.30.30.100:FF:000002">
    <property type="entry name" value="Small nuclear ribonucleoprotein Sm D3"/>
    <property type="match status" value="1"/>
</dbReference>
<proteinExistence type="inferred from homology"/>
<keyword evidence="7" id="KW-0808">Transferase</keyword>
<dbReference type="GO" id="GO:0003723">
    <property type="term" value="F:RNA binding"/>
    <property type="evidence" value="ECO:0007669"/>
    <property type="project" value="UniProtKB-KW"/>
</dbReference>
<keyword evidence="14" id="KW-0539">Nucleus</keyword>
<dbReference type="SMART" id="SM00508">
    <property type="entry name" value="PostSET"/>
    <property type="match status" value="1"/>
</dbReference>
<evidence type="ECO:0000256" key="10">
    <source>
        <dbReference type="ARBA" id="ARBA00022884"/>
    </source>
</evidence>
<keyword evidence="5" id="KW-0489">Methyltransferase</keyword>
<dbReference type="SUPFAM" id="SSF50182">
    <property type="entry name" value="Sm-like ribonucleoproteins"/>
    <property type="match status" value="1"/>
</dbReference>
<dbReference type="InterPro" id="IPR003616">
    <property type="entry name" value="Post-SET_dom"/>
</dbReference>
<sequence>MSRSLGIPVKLMHEATGHIVTVELKSGELYRGSMIECEDNWNCQLENITFTSKDGKVSLLEHVFIRGSRVRFMIIPDMLKNAPMFKRLDARIKGKSTALGVGRGRAVAMRAKAQAAGRAAPGRGIVPPVRRLFQGFLQIMVSSSHRCCGAGIFAEMTDHYEHGPSSLSCKKQRLSYSSAQDCLSSLGGDNDNDTSFIQPSSGLCTTGYSSSCCELEVQDGPGFILEMTCQSNGNSDAGSEAPGSGGTSYADKNYNPYDPSSSVTGWMYVNEQGHMCGPYIQEQLYQGLSSGFLPDELPVYPVMNGALWNAVPLKFFKQYPEHVSTGFIYIGMGSTCVPVTTNSSVWSQDRPVENLGPVLEHSSLQASLQPKECSSNAQVSSIEAASASSMYQQQPLSWEEKCWLVDDGFGRKHGPHSLTELYYWQHYGFLHNSAMIHHAENKFSPFTLPSLLNASRREEGSTTSLSEFKETKTFSSSEFISDISEVISSQLHDGIMKAARRFVLDELISNVMSEFSAMKKAQKQIKIELADETIITCSMDCRKPEIINRKDNVSSASSSALCSDASIQSSSSSELPTESPGNVKSVGSIENFWVANLFVSRALFDDCMLVLWNAIFHDPIAKYAISWRNCKRWSHTVKNTASPTELGERCTDIQKNVKTKDLAIEQGSCDEDFDCPPGFSPEMMDTDLQFQSSRMSSTQYAEDELSKPRSLLLAHQDYSDGEDIFRSVEEELYMSAKMSMDDYLRGLVEEEILNVTSWMKENHLNMVVVDSTVQCSYVDGIKSSGNHAEADLCISSAKFHILHDSPTGVLETKSCHQSSVSIYKPSQSNFLGSAFEKVGPPNNCPVDEQSTDEPLPPGSETTSKGPVASHHHKFRPSSLGEHESKVRNYIALAMCRQKLHGDVLREWKSFFNDCGLHLILASWCNSKKQCNSDISQERASFAMDETVNFSSAFLEKLVERSKSYQTSGPSEVSPIVGKYTYHRKRKSMPRKLGFLSECPASDTQPSELGKEKSAGNVNGLPFYGAVNVKHKRLRETAAEEVVLEVSFRRGMTANCSSGRSSTAQKFLKVAGAAQEESKCGLERPLTNRADSNVAEEPGSSISHDIDGKDELAVNSSQKKLKSTKMLKLKRKHQMNDVSLRPSKVPKLPNADAKQAACNQVGVRKIKPNRFRVSKSCPFSDGCARCSIIGWEWHKWSVKASPAERARVRGSQIANVCPSSGDVNSSHSSHVKQLSARTNRVKLRNLLAAAEGADLLKATQLKARKKRLRFQRSKIHDWGLVALEPIEAEDFVIEYVGELIRPRISDIRERQYEKMGIGSSYLFRLDDGYVVDATKRGGIARFINHSCEPNCYTKVISVEGQKKIFIYAKRNIVAGEEITYNYKFPLEDKKIPCNCGSKRCRGSMN</sequence>
<keyword evidence="10" id="KW-0694">RNA-binding</keyword>
<dbReference type="SMART" id="SM00317">
    <property type="entry name" value="SET"/>
    <property type="match status" value="1"/>
</dbReference>
<feature type="region of interest" description="Disordered" evidence="19">
    <location>
        <begin position="841"/>
        <end position="880"/>
    </location>
</feature>
<dbReference type="Gene3D" id="2.170.270.10">
    <property type="entry name" value="SET domain"/>
    <property type="match status" value="1"/>
</dbReference>
<evidence type="ECO:0000256" key="9">
    <source>
        <dbReference type="ARBA" id="ARBA00022853"/>
    </source>
</evidence>
<evidence type="ECO:0000256" key="6">
    <source>
        <dbReference type="ARBA" id="ARBA00022664"/>
    </source>
</evidence>
<feature type="region of interest" description="Disordered" evidence="19">
    <location>
        <begin position="234"/>
        <end position="254"/>
    </location>
</feature>
<keyword evidence="11" id="KW-0805">Transcription regulation</keyword>
<dbReference type="InterPro" id="IPR046341">
    <property type="entry name" value="SET_dom_sf"/>
</dbReference>
<dbReference type="PANTHER" id="PTHR45814:SF2">
    <property type="entry name" value="HISTONE-LYSINE N-METHYLTRANSFERASE SETD1"/>
    <property type="match status" value="1"/>
</dbReference>
<dbReference type="InterPro" id="IPR001163">
    <property type="entry name" value="Sm_dom_euk/arc"/>
</dbReference>
<evidence type="ECO:0000256" key="18">
    <source>
        <dbReference type="ARBA" id="ARBA00049129"/>
    </source>
</evidence>
<comment type="catalytic activity">
    <reaction evidence="16">
        <text>L-lysyl(4)-[histone H3] + 3 S-adenosyl-L-methionine = N(6),N(6),N(6)-trimethyl-L-lysyl(4)-[histone H3] + 3 S-adenosyl-L-homocysteine + 3 H(+)</text>
        <dbReference type="Rhea" id="RHEA:60260"/>
        <dbReference type="Rhea" id="RHEA-COMP:15537"/>
        <dbReference type="Rhea" id="RHEA-COMP:15547"/>
        <dbReference type="ChEBI" id="CHEBI:15378"/>
        <dbReference type="ChEBI" id="CHEBI:29969"/>
        <dbReference type="ChEBI" id="CHEBI:57856"/>
        <dbReference type="ChEBI" id="CHEBI:59789"/>
        <dbReference type="ChEBI" id="CHEBI:61961"/>
        <dbReference type="EC" id="2.1.1.354"/>
    </reaction>
</comment>
<dbReference type="InterPro" id="IPR001214">
    <property type="entry name" value="SET_dom"/>
</dbReference>
<accession>A0AAD3XT82</accession>
<keyword evidence="8" id="KW-0949">S-adenosyl-L-methionine</keyword>
<dbReference type="PROSITE" id="PS50280">
    <property type="entry name" value="SET"/>
    <property type="match status" value="1"/>
</dbReference>
<dbReference type="GO" id="GO:0140999">
    <property type="term" value="F:histone H3K4 trimethyltransferase activity"/>
    <property type="evidence" value="ECO:0007669"/>
    <property type="project" value="UniProtKB-EC"/>
</dbReference>
<evidence type="ECO:0000256" key="11">
    <source>
        <dbReference type="ARBA" id="ARBA00023015"/>
    </source>
</evidence>
<evidence type="ECO:0000256" key="7">
    <source>
        <dbReference type="ARBA" id="ARBA00022679"/>
    </source>
</evidence>
<comment type="catalytic activity">
    <reaction evidence="17">
        <text>N(6)-methyl-L-lysyl(4)-[histone H3] + S-adenosyl-L-methionine = N(6),N(6)-dimethyl-L-lysyl(4)-[histone H3] + S-adenosyl-L-homocysteine + H(+)</text>
        <dbReference type="Rhea" id="RHEA:60268"/>
        <dbReference type="Rhea" id="RHEA-COMP:15540"/>
        <dbReference type="Rhea" id="RHEA-COMP:15543"/>
        <dbReference type="ChEBI" id="CHEBI:15378"/>
        <dbReference type="ChEBI" id="CHEBI:57856"/>
        <dbReference type="ChEBI" id="CHEBI:59789"/>
        <dbReference type="ChEBI" id="CHEBI:61929"/>
        <dbReference type="ChEBI" id="CHEBI:61976"/>
    </reaction>
</comment>
<dbReference type="PROSITE" id="PS50868">
    <property type="entry name" value="POST_SET"/>
    <property type="match status" value="1"/>
</dbReference>
<feature type="domain" description="Sm" evidence="22">
    <location>
        <begin position="7"/>
        <end position="79"/>
    </location>
</feature>
<dbReference type="EMBL" id="BSYO01000016">
    <property type="protein sequence ID" value="GMH16333.1"/>
    <property type="molecule type" value="Genomic_DNA"/>
</dbReference>
<dbReference type="GO" id="GO:0005829">
    <property type="term" value="C:cytosol"/>
    <property type="evidence" value="ECO:0007669"/>
    <property type="project" value="UniProtKB-SubCell"/>
</dbReference>
<dbReference type="Gene3D" id="2.30.30.100">
    <property type="match status" value="1"/>
</dbReference>
<comment type="subcellular location">
    <subcellularLocation>
        <location evidence="2">Cytoplasm</location>
        <location evidence="2">Cytosol</location>
    </subcellularLocation>
    <subcellularLocation>
        <location evidence="1">Nucleus</location>
    </subcellularLocation>
</comment>
<evidence type="ECO:0000313" key="23">
    <source>
        <dbReference type="EMBL" id="GMH16333.1"/>
    </source>
</evidence>
<evidence type="ECO:0000259" key="22">
    <source>
        <dbReference type="PROSITE" id="PS52002"/>
    </source>
</evidence>
<evidence type="ECO:0000256" key="3">
    <source>
        <dbReference type="ARBA" id="ARBA00008146"/>
    </source>
</evidence>
<reference evidence="23" key="1">
    <citation type="submission" date="2023-05" db="EMBL/GenBank/DDBJ databases">
        <title>Nepenthes gracilis genome sequencing.</title>
        <authorList>
            <person name="Fukushima K."/>
        </authorList>
    </citation>
    <scope>NUCLEOTIDE SEQUENCE</scope>
    <source>
        <strain evidence="23">SING2019-196</strain>
    </source>
</reference>
<feature type="domain" description="SET" evidence="20">
    <location>
        <begin position="1265"/>
        <end position="1382"/>
    </location>
</feature>
<dbReference type="EC" id="2.1.1.354" evidence="4"/>
<dbReference type="GO" id="GO:0000387">
    <property type="term" value="P:spliceosomal snRNP assembly"/>
    <property type="evidence" value="ECO:0007669"/>
    <property type="project" value="InterPro"/>
</dbReference>
<dbReference type="Proteomes" id="UP001279734">
    <property type="component" value="Unassembled WGS sequence"/>
</dbReference>
<keyword evidence="6" id="KW-0507">mRNA processing</keyword>
<dbReference type="GO" id="GO:0032259">
    <property type="term" value="P:methylation"/>
    <property type="evidence" value="ECO:0007669"/>
    <property type="project" value="UniProtKB-KW"/>
</dbReference>
<dbReference type="PROSITE" id="PS52002">
    <property type="entry name" value="SM"/>
    <property type="match status" value="1"/>
</dbReference>
<evidence type="ECO:0000256" key="1">
    <source>
        <dbReference type="ARBA" id="ARBA00004123"/>
    </source>
</evidence>
<keyword evidence="15" id="KW-0687">Ribonucleoprotein</keyword>
<dbReference type="Gene3D" id="3.30.1490.40">
    <property type="match status" value="2"/>
</dbReference>
<protein>
    <recommendedName>
        <fullName evidence="4">[histone H3]-lysine(4) N-trimethyltransferase</fullName>
        <ecNumber evidence="4">2.1.1.354</ecNumber>
    </recommendedName>
</protein>
<dbReference type="GO" id="GO:0048188">
    <property type="term" value="C:Set1C/COMPASS complex"/>
    <property type="evidence" value="ECO:0007669"/>
    <property type="project" value="InterPro"/>
</dbReference>
<comment type="caution">
    <text evidence="23">The sequence shown here is derived from an EMBL/GenBank/DDBJ whole genome shotgun (WGS) entry which is preliminary data.</text>
</comment>
<dbReference type="CDD" id="cd19169">
    <property type="entry name" value="SET_SETD1"/>
    <property type="match status" value="1"/>
</dbReference>
<evidence type="ECO:0000256" key="17">
    <source>
        <dbReference type="ARBA" id="ARBA00047583"/>
    </source>
</evidence>
<evidence type="ECO:0000256" key="12">
    <source>
        <dbReference type="ARBA" id="ARBA00023163"/>
    </source>
</evidence>
<dbReference type="GO" id="GO:0005681">
    <property type="term" value="C:spliceosomal complex"/>
    <property type="evidence" value="ECO:0007669"/>
    <property type="project" value="InterPro"/>
</dbReference>
<dbReference type="PANTHER" id="PTHR45814">
    <property type="entry name" value="HISTONE-LYSINE N-METHYLTRANSFERASE SETD1"/>
    <property type="match status" value="1"/>
</dbReference>
<dbReference type="InterPro" id="IPR047575">
    <property type="entry name" value="Sm"/>
</dbReference>
<evidence type="ECO:0000256" key="13">
    <source>
        <dbReference type="ARBA" id="ARBA00023187"/>
    </source>
</evidence>
<dbReference type="InterPro" id="IPR044570">
    <property type="entry name" value="Set1-like"/>
</dbReference>
<keyword evidence="12" id="KW-0804">Transcription</keyword>
<evidence type="ECO:0000313" key="24">
    <source>
        <dbReference type="Proteomes" id="UP001279734"/>
    </source>
</evidence>
<name>A0AAD3XT82_NEPGR</name>
<evidence type="ECO:0000256" key="2">
    <source>
        <dbReference type="ARBA" id="ARBA00004514"/>
    </source>
</evidence>
<dbReference type="Pfam" id="PF01423">
    <property type="entry name" value="LSM"/>
    <property type="match status" value="1"/>
</dbReference>
<evidence type="ECO:0000256" key="14">
    <source>
        <dbReference type="ARBA" id="ARBA00023242"/>
    </source>
</evidence>
<feature type="domain" description="Post-SET" evidence="21">
    <location>
        <begin position="1388"/>
        <end position="1404"/>
    </location>
</feature>
<comment type="catalytic activity">
    <reaction evidence="18">
        <text>N(6),N(6)-dimethyl-L-lysyl(4)-[histone H3] + S-adenosyl-L-methionine = N(6),N(6),N(6)-trimethyl-L-lysyl(4)-[histone H3] + S-adenosyl-L-homocysteine + H(+)</text>
        <dbReference type="Rhea" id="RHEA:60272"/>
        <dbReference type="Rhea" id="RHEA-COMP:15537"/>
        <dbReference type="Rhea" id="RHEA-COMP:15540"/>
        <dbReference type="ChEBI" id="CHEBI:15378"/>
        <dbReference type="ChEBI" id="CHEBI:57856"/>
        <dbReference type="ChEBI" id="CHEBI:59789"/>
        <dbReference type="ChEBI" id="CHEBI:61961"/>
        <dbReference type="ChEBI" id="CHEBI:61976"/>
    </reaction>
</comment>
<dbReference type="InterPro" id="IPR037841">
    <property type="entry name" value="SET_SETD1A/B"/>
</dbReference>
<keyword evidence="24" id="KW-1185">Reference proteome</keyword>
<evidence type="ECO:0000256" key="16">
    <source>
        <dbReference type="ARBA" id="ARBA00047571"/>
    </source>
</evidence>
<comment type="similarity">
    <text evidence="3">Belongs to the snRNP core protein family.</text>
</comment>
<evidence type="ECO:0000259" key="21">
    <source>
        <dbReference type="PROSITE" id="PS50868"/>
    </source>
</evidence>
<evidence type="ECO:0000259" key="20">
    <source>
        <dbReference type="PROSITE" id="PS50280"/>
    </source>
</evidence>
<dbReference type="InterPro" id="IPR034099">
    <property type="entry name" value="SmD3"/>
</dbReference>
<evidence type="ECO:0000256" key="5">
    <source>
        <dbReference type="ARBA" id="ARBA00022603"/>
    </source>
</evidence>
<organism evidence="23 24">
    <name type="scientific">Nepenthes gracilis</name>
    <name type="common">Slender pitcher plant</name>
    <dbReference type="NCBI Taxonomy" id="150966"/>
    <lineage>
        <taxon>Eukaryota</taxon>
        <taxon>Viridiplantae</taxon>
        <taxon>Streptophyta</taxon>
        <taxon>Embryophyta</taxon>
        <taxon>Tracheophyta</taxon>
        <taxon>Spermatophyta</taxon>
        <taxon>Magnoliopsida</taxon>
        <taxon>eudicotyledons</taxon>
        <taxon>Gunneridae</taxon>
        <taxon>Pentapetalae</taxon>
        <taxon>Caryophyllales</taxon>
        <taxon>Nepenthaceae</taxon>
        <taxon>Nepenthes</taxon>
    </lineage>
</organism>
<dbReference type="SMART" id="SM00651">
    <property type="entry name" value="Sm"/>
    <property type="match status" value="1"/>
</dbReference>
<keyword evidence="13" id="KW-0508">mRNA splicing</keyword>
<evidence type="ECO:0000256" key="15">
    <source>
        <dbReference type="ARBA" id="ARBA00023274"/>
    </source>
</evidence>
<dbReference type="InterPro" id="IPR010920">
    <property type="entry name" value="LSM_dom_sf"/>
</dbReference>
<gene>
    <name evidence="23" type="ORF">Nepgr_018174</name>
</gene>
<dbReference type="SUPFAM" id="SSF82199">
    <property type="entry name" value="SET domain"/>
    <property type="match status" value="1"/>
</dbReference>
<keyword evidence="9" id="KW-0156">Chromatin regulator</keyword>